<dbReference type="InterPro" id="IPR003409">
    <property type="entry name" value="MORN"/>
</dbReference>
<evidence type="ECO:0000313" key="6">
    <source>
        <dbReference type="EMBL" id="MEQ2421952.1"/>
    </source>
</evidence>
<protein>
    <submittedName>
        <fullName evidence="6">AAA family ATPase</fullName>
    </submittedName>
</protein>
<sequence length="359" mass="40551">MFSKYKEVLYPNGYPKYEGFFADGKLNGRGKSYYENGNLQYDGYWVNGLYDGEGVLYDEAGREVYKGRWTNGKPEKAVFKTSYTTESESPKLRQYMDELNSLIGLLDVKKELNSLINFVKIQGLRSRQGLEVPNISLHMVFTGNPGTGKTTVARLMGKILFELGFLSKGHLVETNRAGLVAGYVGQTALKTEKVVKQAIGGVLFVDEAYSLATDDSYGQEAIDTLLKLMEDNRGNLVVIVAGYPELMKQFIDTNPGLSSRFSKYIPFKDYSVDELIEIFEFICKQYAYHITDKGKTLLKEHIAKLIENKDDTFGNARTIRNIFEKAVALQANRLMGLETLPQDLSTLTEVDMKRCFQDH</sequence>
<evidence type="ECO:0000313" key="7">
    <source>
        <dbReference type="Proteomes" id="UP001433088"/>
    </source>
</evidence>
<name>A0ABV1CUY1_9FIRM</name>
<comment type="similarity">
    <text evidence="1">Belongs to the CbxX/CfxQ family.</text>
</comment>
<dbReference type="InterPro" id="IPR041627">
    <property type="entry name" value="AAA_lid_6"/>
</dbReference>
<evidence type="ECO:0000256" key="1">
    <source>
        <dbReference type="ARBA" id="ARBA00010378"/>
    </source>
</evidence>
<dbReference type="InterPro" id="IPR003959">
    <property type="entry name" value="ATPase_AAA_core"/>
</dbReference>
<dbReference type="Pfam" id="PF00004">
    <property type="entry name" value="AAA"/>
    <property type="match status" value="1"/>
</dbReference>
<dbReference type="PRINTS" id="PR00819">
    <property type="entry name" value="CBXCFQXSUPER"/>
</dbReference>
<keyword evidence="2" id="KW-0677">Repeat</keyword>
<dbReference type="InterPro" id="IPR003593">
    <property type="entry name" value="AAA+_ATPase"/>
</dbReference>
<dbReference type="PANTHER" id="PTHR43392">
    <property type="entry name" value="AAA-TYPE ATPASE FAMILY PROTEIN / ANKYRIN REPEAT FAMILY PROTEIN"/>
    <property type="match status" value="1"/>
</dbReference>
<evidence type="ECO:0000256" key="2">
    <source>
        <dbReference type="ARBA" id="ARBA00022737"/>
    </source>
</evidence>
<comment type="caution">
    <text evidence="6">The sequence shown here is derived from an EMBL/GenBank/DDBJ whole genome shotgun (WGS) entry which is preliminary data.</text>
</comment>
<dbReference type="InterPro" id="IPR050773">
    <property type="entry name" value="CbxX/CfxQ_RuBisCO_ESX"/>
</dbReference>
<evidence type="ECO:0000256" key="4">
    <source>
        <dbReference type="ARBA" id="ARBA00022840"/>
    </source>
</evidence>
<dbReference type="SUPFAM" id="SSF52540">
    <property type="entry name" value="P-loop containing nucleoside triphosphate hydrolases"/>
    <property type="match status" value="1"/>
</dbReference>
<evidence type="ECO:0000256" key="3">
    <source>
        <dbReference type="ARBA" id="ARBA00022741"/>
    </source>
</evidence>
<dbReference type="RefSeq" id="WP_302681517.1">
    <property type="nucleotide sequence ID" value="NZ_JBBMEU010000017.1"/>
</dbReference>
<dbReference type="Gene3D" id="1.10.8.60">
    <property type="match status" value="1"/>
</dbReference>
<dbReference type="SMART" id="SM00382">
    <property type="entry name" value="AAA"/>
    <property type="match status" value="1"/>
</dbReference>
<reference evidence="6 7" key="1">
    <citation type="submission" date="2024-03" db="EMBL/GenBank/DDBJ databases">
        <title>Human intestinal bacterial collection.</title>
        <authorList>
            <person name="Pauvert C."/>
            <person name="Hitch T.C.A."/>
            <person name="Clavel T."/>
        </authorList>
    </citation>
    <scope>NUCLEOTIDE SEQUENCE [LARGE SCALE GENOMIC DNA]</scope>
    <source>
        <strain evidence="6 7">CLA-AA-H81</strain>
    </source>
</reference>
<organism evidence="6 7">
    <name type="scientific">Megasphaera intestinihominis</name>
    <dbReference type="NCBI Taxonomy" id="3133159"/>
    <lineage>
        <taxon>Bacteria</taxon>
        <taxon>Bacillati</taxon>
        <taxon>Bacillota</taxon>
        <taxon>Negativicutes</taxon>
        <taxon>Veillonellales</taxon>
        <taxon>Veillonellaceae</taxon>
        <taxon>Megasphaera</taxon>
    </lineage>
</organism>
<gene>
    <name evidence="6" type="ORF">WMO23_04295</name>
</gene>
<dbReference type="Pfam" id="PF02493">
    <property type="entry name" value="MORN"/>
    <property type="match status" value="3"/>
</dbReference>
<evidence type="ECO:0000259" key="5">
    <source>
        <dbReference type="SMART" id="SM00382"/>
    </source>
</evidence>
<dbReference type="Gene3D" id="3.40.50.300">
    <property type="entry name" value="P-loop containing nucleotide triphosphate hydrolases"/>
    <property type="match status" value="1"/>
</dbReference>
<dbReference type="SUPFAM" id="SSF82185">
    <property type="entry name" value="Histone H3 K4-specific methyltransferase SET7/9 N-terminal domain"/>
    <property type="match status" value="1"/>
</dbReference>
<dbReference type="CDD" id="cd00009">
    <property type="entry name" value="AAA"/>
    <property type="match status" value="1"/>
</dbReference>
<dbReference type="PANTHER" id="PTHR43392:SF2">
    <property type="entry name" value="AAA-TYPE ATPASE FAMILY PROTEIN _ ANKYRIN REPEAT FAMILY PROTEIN"/>
    <property type="match status" value="1"/>
</dbReference>
<keyword evidence="3" id="KW-0547">Nucleotide-binding</keyword>
<accession>A0ABV1CUY1</accession>
<dbReference type="EMBL" id="JBBMEU010000017">
    <property type="protein sequence ID" value="MEQ2421952.1"/>
    <property type="molecule type" value="Genomic_DNA"/>
</dbReference>
<feature type="domain" description="AAA+ ATPase" evidence="5">
    <location>
        <begin position="135"/>
        <end position="271"/>
    </location>
</feature>
<dbReference type="InterPro" id="IPR027417">
    <property type="entry name" value="P-loop_NTPase"/>
</dbReference>
<dbReference type="Pfam" id="PF17866">
    <property type="entry name" value="AAA_lid_6"/>
    <property type="match status" value="1"/>
</dbReference>
<keyword evidence="7" id="KW-1185">Reference proteome</keyword>
<keyword evidence="4" id="KW-0067">ATP-binding</keyword>
<proteinExistence type="inferred from homology"/>
<dbReference type="Proteomes" id="UP001433088">
    <property type="component" value="Unassembled WGS sequence"/>
</dbReference>
<dbReference type="InterPro" id="IPR000641">
    <property type="entry name" value="CbxX/CfxQ"/>
</dbReference>